<feature type="domain" description="RNase H type-1" evidence="1">
    <location>
        <begin position="50"/>
        <end position="139"/>
    </location>
</feature>
<dbReference type="Gene3D" id="3.30.420.10">
    <property type="entry name" value="Ribonuclease H-like superfamily/Ribonuclease H"/>
    <property type="match status" value="1"/>
</dbReference>
<dbReference type="CDD" id="cd09279">
    <property type="entry name" value="RNase_HI_like"/>
    <property type="match status" value="1"/>
</dbReference>
<dbReference type="InterPro" id="IPR036397">
    <property type="entry name" value="RNaseH_sf"/>
</dbReference>
<dbReference type="EMBL" id="JAVXUP010005537">
    <property type="protein sequence ID" value="KAK2996117.1"/>
    <property type="molecule type" value="Genomic_DNA"/>
</dbReference>
<organism evidence="2 3">
    <name type="scientific">Escallonia herrerae</name>
    <dbReference type="NCBI Taxonomy" id="1293975"/>
    <lineage>
        <taxon>Eukaryota</taxon>
        <taxon>Viridiplantae</taxon>
        <taxon>Streptophyta</taxon>
        <taxon>Embryophyta</taxon>
        <taxon>Tracheophyta</taxon>
        <taxon>Spermatophyta</taxon>
        <taxon>Magnoliopsida</taxon>
        <taxon>eudicotyledons</taxon>
        <taxon>Gunneridae</taxon>
        <taxon>Pentapetalae</taxon>
        <taxon>asterids</taxon>
        <taxon>campanulids</taxon>
        <taxon>Escalloniales</taxon>
        <taxon>Escalloniaceae</taxon>
        <taxon>Escallonia</taxon>
    </lineage>
</organism>
<dbReference type="PANTHER" id="PTHR48475:SF2">
    <property type="entry name" value="RIBONUCLEASE H"/>
    <property type="match status" value="1"/>
</dbReference>
<protein>
    <recommendedName>
        <fullName evidence="1">RNase H type-1 domain-containing protein</fullName>
    </recommendedName>
</protein>
<evidence type="ECO:0000259" key="1">
    <source>
        <dbReference type="Pfam" id="PF13456"/>
    </source>
</evidence>
<dbReference type="Proteomes" id="UP001188597">
    <property type="component" value="Unassembled WGS sequence"/>
</dbReference>
<dbReference type="InterPro" id="IPR002156">
    <property type="entry name" value="RNaseH_domain"/>
</dbReference>
<comment type="caution">
    <text evidence="2">The sequence shown here is derived from an EMBL/GenBank/DDBJ whole genome shotgun (WGS) entry which is preliminary data.</text>
</comment>
<dbReference type="SUPFAM" id="SSF53098">
    <property type="entry name" value="Ribonuclease H-like"/>
    <property type="match status" value="1"/>
</dbReference>
<evidence type="ECO:0000313" key="2">
    <source>
        <dbReference type="EMBL" id="KAK2996117.1"/>
    </source>
</evidence>
<evidence type="ECO:0000313" key="3">
    <source>
        <dbReference type="Proteomes" id="UP001188597"/>
    </source>
</evidence>
<dbReference type="Pfam" id="PF13456">
    <property type="entry name" value="RVT_3"/>
    <property type="match status" value="1"/>
</dbReference>
<dbReference type="PANTHER" id="PTHR48475">
    <property type="entry name" value="RIBONUCLEASE H"/>
    <property type="match status" value="1"/>
</dbReference>
<feature type="non-terminal residue" evidence="2">
    <location>
        <position position="1"/>
    </location>
</feature>
<sequence length="237" mass="25877">FGEFDIQYKPHTTIKAQTLADFIIECTLPEDPPQLLISKAPDPWNLYVDGSSAVASSGAGIILISPEGFVVEYALRFGFQALNNEAEYEALLTGIRLVHALKVDSLSVHNDSQLVVNHVLGDYEARDEQMAQYLQLVKTSASKRTPSSSREGHGFTGPVPIGIWSTKVRDYEAMLPVEIGVPTLRALHFNECLGPEPQLPSLLLPLLSSLPIPVASLVPQCGQDSQLLTCLDLRRDG</sequence>
<name>A0AA88S5K8_9ASTE</name>
<dbReference type="InterPro" id="IPR012337">
    <property type="entry name" value="RNaseH-like_sf"/>
</dbReference>
<dbReference type="AlphaFoldDB" id="A0AA88S5K8"/>
<dbReference type="GO" id="GO:0003676">
    <property type="term" value="F:nucleic acid binding"/>
    <property type="evidence" value="ECO:0007669"/>
    <property type="project" value="InterPro"/>
</dbReference>
<proteinExistence type="predicted"/>
<accession>A0AA88S5K8</accession>
<gene>
    <name evidence="2" type="ORF">RJ639_029511</name>
</gene>
<reference evidence="2" key="1">
    <citation type="submission" date="2022-12" db="EMBL/GenBank/DDBJ databases">
        <title>Draft genome assemblies for two species of Escallonia (Escalloniales).</title>
        <authorList>
            <person name="Chanderbali A."/>
            <person name="Dervinis C."/>
            <person name="Anghel I."/>
            <person name="Soltis D."/>
            <person name="Soltis P."/>
            <person name="Zapata F."/>
        </authorList>
    </citation>
    <scope>NUCLEOTIDE SEQUENCE</scope>
    <source>
        <strain evidence="2">UCBG64.0493</strain>
        <tissue evidence="2">Leaf</tissue>
    </source>
</reference>
<keyword evidence="3" id="KW-1185">Reference proteome</keyword>
<dbReference type="GO" id="GO:0004523">
    <property type="term" value="F:RNA-DNA hybrid ribonuclease activity"/>
    <property type="evidence" value="ECO:0007669"/>
    <property type="project" value="InterPro"/>
</dbReference>